<evidence type="ECO:0000313" key="2">
    <source>
        <dbReference type="Proteomes" id="UP000243488"/>
    </source>
</evidence>
<gene>
    <name evidence="1" type="ORF">BVH74_12910</name>
</gene>
<dbReference type="STRING" id="1931241.BVH74_12910"/>
<keyword evidence="2" id="KW-1185">Reference proteome</keyword>
<dbReference type="KEGG" id="ppha:BVH74_12910"/>
<dbReference type="EMBL" id="CP020100">
    <property type="protein sequence ID" value="AQZ95593.1"/>
    <property type="molecule type" value="Genomic_DNA"/>
</dbReference>
<evidence type="ECO:0000313" key="1">
    <source>
        <dbReference type="EMBL" id="AQZ95593.1"/>
    </source>
</evidence>
<reference evidence="1 2" key="1">
    <citation type="submission" date="2017-03" db="EMBL/GenBank/DDBJ databases">
        <title>Complete genome sequence of the novel DNRA strain Pseudomonas sp. S-6-2 isolated from Chinese polluted river sediment. Journal of Biotechnology.</title>
        <authorList>
            <person name="Li J."/>
            <person name="Xiang F."/>
            <person name="Wang L."/>
            <person name="Xi L."/>
            <person name="Liu J."/>
        </authorList>
    </citation>
    <scope>NUCLEOTIDE SEQUENCE [LARGE SCALE GENOMIC DNA]</scope>
    <source>
        <strain evidence="1 2">S-6-2</strain>
    </source>
</reference>
<organism evidence="1 2">
    <name type="scientific">Halopseudomonas phragmitis</name>
    <dbReference type="NCBI Taxonomy" id="1931241"/>
    <lineage>
        <taxon>Bacteria</taxon>
        <taxon>Pseudomonadati</taxon>
        <taxon>Pseudomonadota</taxon>
        <taxon>Gammaproteobacteria</taxon>
        <taxon>Pseudomonadales</taxon>
        <taxon>Pseudomonadaceae</taxon>
        <taxon>Halopseudomonas</taxon>
    </lineage>
</organism>
<sequence length="170" mass="19379">MANEVYTRTNQALHFARWSLASWHQAAESGALDAVTQARYHREHVVFHLYRAVLAVIHEVADRYRWPLLDVRTVEQVLDGRVAERYPGPELAELNELALHKETWLAGLLAAWQQLQAPPKPQESKPRADEQIIASSALEPAKEWGMAQAEEALAALNERVSCYRDGMQEW</sequence>
<evidence type="ECO:0008006" key="3">
    <source>
        <dbReference type="Google" id="ProtNLM"/>
    </source>
</evidence>
<accession>A0A1V0B6L8</accession>
<dbReference type="Proteomes" id="UP000243488">
    <property type="component" value="Chromosome"/>
</dbReference>
<dbReference type="Pfam" id="PF20227">
    <property type="entry name" value="DUF6586"/>
    <property type="match status" value="1"/>
</dbReference>
<dbReference type="RefSeq" id="WP_080050461.1">
    <property type="nucleotide sequence ID" value="NZ_CP020100.1"/>
</dbReference>
<dbReference type="AlphaFoldDB" id="A0A1V0B6L8"/>
<name>A0A1V0B6L8_9GAMM</name>
<dbReference type="InterPro" id="IPR046493">
    <property type="entry name" value="DUF6586"/>
</dbReference>
<protein>
    <recommendedName>
        <fullName evidence="3">PasA protein</fullName>
    </recommendedName>
</protein>
<proteinExistence type="predicted"/>